<reference evidence="11" key="1">
    <citation type="submission" date="2021-12" db="EMBL/GenBank/DDBJ databases">
        <authorList>
            <person name="King R."/>
        </authorList>
    </citation>
    <scope>NUCLEOTIDE SEQUENCE</scope>
</reference>
<dbReference type="PROSITE" id="PS50950">
    <property type="entry name" value="ZF_THAP"/>
    <property type="match status" value="1"/>
</dbReference>
<dbReference type="PRINTS" id="PR00821">
    <property type="entry name" value="TAGLIPASE"/>
</dbReference>
<keyword evidence="12" id="KW-1185">Reference proteome</keyword>
<organism evidence="11 12">
    <name type="scientific">Chilo suppressalis</name>
    <name type="common">Asiatic rice borer moth</name>
    <dbReference type="NCBI Taxonomy" id="168631"/>
    <lineage>
        <taxon>Eukaryota</taxon>
        <taxon>Metazoa</taxon>
        <taxon>Ecdysozoa</taxon>
        <taxon>Arthropoda</taxon>
        <taxon>Hexapoda</taxon>
        <taxon>Insecta</taxon>
        <taxon>Pterygota</taxon>
        <taxon>Neoptera</taxon>
        <taxon>Endopterygota</taxon>
        <taxon>Lepidoptera</taxon>
        <taxon>Glossata</taxon>
        <taxon>Ditrysia</taxon>
        <taxon>Pyraloidea</taxon>
        <taxon>Crambidae</taxon>
        <taxon>Crambinae</taxon>
        <taxon>Chilo</taxon>
    </lineage>
</organism>
<dbReference type="SUPFAM" id="SSF57716">
    <property type="entry name" value="Glucocorticoid receptor-like (DNA-binding domain)"/>
    <property type="match status" value="1"/>
</dbReference>
<gene>
    <name evidence="11" type="ORF">CHILSU_LOCUS3491</name>
</gene>
<keyword evidence="6" id="KW-0862">Zinc</keyword>
<evidence type="ECO:0000313" key="11">
    <source>
        <dbReference type="EMBL" id="CAH0400300.1"/>
    </source>
</evidence>
<dbReference type="PANTHER" id="PTHR11610">
    <property type="entry name" value="LIPASE"/>
    <property type="match status" value="1"/>
</dbReference>
<name>A0ABN8B3T9_CHISP</name>
<dbReference type="PANTHER" id="PTHR11610:SF173">
    <property type="entry name" value="LIPASE DOMAIN-CONTAINING PROTEIN-RELATED"/>
    <property type="match status" value="1"/>
</dbReference>
<keyword evidence="5 8" id="KW-0863">Zinc-finger</keyword>
<dbReference type="InterPro" id="IPR013818">
    <property type="entry name" value="Lipase"/>
</dbReference>
<proteinExistence type="inferred from homology"/>
<dbReference type="SMART" id="SM00980">
    <property type="entry name" value="THAP"/>
    <property type="match status" value="1"/>
</dbReference>
<evidence type="ECO:0000256" key="3">
    <source>
        <dbReference type="ARBA" id="ARBA00022525"/>
    </source>
</evidence>
<evidence type="ECO:0000256" key="7">
    <source>
        <dbReference type="ARBA" id="ARBA00023125"/>
    </source>
</evidence>
<accession>A0ABN8B3T9</accession>
<evidence type="ECO:0000259" key="10">
    <source>
        <dbReference type="PROSITE" id="PS50950"/>
    </source>
</evidence>
<protein>
    <recommendedName>
        <fullName evidence="10">THAP-type domain-containing protein</fullName>
    </recommendedName>
</protein>
<dbReference type="Pfam" id="PF05485">
    <property type="entry name" value="THAP"/>
    <property type="match status" value="1"/>
</dbReference>
<evidence type="ECO:0000256" key="4">
    <source>
        <dbReference type="ARBA" id="ARBA00022723"/>
    </source>
</evidence>
<dbReference type="EMBL" id="OU963910">
    <property type="protein sequence ID" value="CAH0400300.1"/>
    <property type="molecule type" value="Genomic_DNA"/>
</dbReference>
<dbReference type="Gene3D" id="3.40.50.1820">
    <property type="entry name" value="alpha/beta hydrolase"/>
    <property type="match status" value="1"/>
</dbReference>
<dbReference type="Pfam" id="PF00151">
    <property type="entry name" value="Lipase"/>
    <property type="match status" value="1"/>
</dbReference>
<dbReference type="Proteomes" id="UP001153292">
    <property type="component" value="Chromosome 17"/>
</dbReference>
<evidence type="ECO:0000256" key="9">
    <source>
        <dbReference type="RuleBase" id="RU004262"/>
    </source>
</evidence>
<keyword evidence="3" id="KW-0964">Secreted</keyword>
<comment type="similarity">
    <text evidence="2 9">Belongs to the AB hydrolase superfamily. Lipase family.</text>
</comment>
<keyword evidence="7 8" id="KW-0238">DNA-binding</keyword>
<evidence type="ECO:0000256" key="8">
    <source>
        <dbReference type="PROSITE-ProRule" id="PRU00309"/>
    </source>
</evidence>
<dbReference type="InterPro" id="IPR029058">
    <property type="entry name" value="AB_hydrolase_fold"/>
</dbReference>
<evidence type="ECO:0000313" key="12">
    <source>
        <dbReference type="Proteomes" id="UP001153292"/>
    </source>
</evidence>
<evidence type="ECO:0000256" key="1">
    <source>
        <dbReference type="ARBA" id="ARBA00004613"/>
    </source>
</evidence>
<evidence type="ECO:0000256" key="6">
    <source>
        <dbReference type="ARBA" id="ARBA00022833"/>
    </source>
</evidence>
<keyword evidence="4" id="KW-0479">Metal-binding</keyword>
<sequence length="572" mass="64438">MVLARPGGAIAARRHSFGDTKGAYLRLWPQKTVHIDAMRRARAHSRPRPALGLLLLLFLVYGDGVRAETLVGTLGAFLPPFLRNNFDDLSRGVREAWAEGAGLSDVPIYRSAGLERLCCEILPLEILYSRQYTIELPLVYLLEYTRFKNRTYRLPTAHLHIKLKPARPLVLYVPGWWNTPTDESSQAIVKALLIKHPTVLVLDTSASFSRGYVSAASRVNPLANLIYDFIENVRDKGVSLSSIHLVGFSLGAHVVGITGKLVKKNLDDTIGKITALDPAKPCFKNSLEYRLDKEDADFVQVVHSSAGVLGLEQPVGHVDVYMNGVAGKQPECMDKGITIECDHAQSWKVYAASVMDEAAMMGRRCRDWNELVGGKCNGSMTAVGYSCARSARGLFLYKSRRVKRTQAQPKMKVFNLFDLRTWRRQWLRAIDREDLLEKENLKITSYVVCSAHFEQSDILMVPKLKDTAVPTLSLYKLRRGEEEVEKLSPKCSRKFTTPTTTLCTDVKIEIEIEPIDEETQELLAMQEEAPPTQPPATVKNLIKRKLMNKRTEPVVPKLKIQRLTRKIKQEKE</sequence>
<evidence type="ECO:0000256" key="2">
    <source>
        <dbReference type="ARBA" id="ARBA00010701"/>
    </source>
</evidence>
<dbReference type="InterPro" id="IPR006612">
    <property type="entry name" value="THAP_Znf"/>
</dbReference>
<comment type="subcellular location">
    <subcellularLocation>
        <location evidence="1">Secreted</location>
    </subcellularLocation>
</comment>
<dbReference type="SUPFAM" id="SSF53474">
    <property type="entry name" value="alpha/beta-Hydrolases"/>
    <property type="match status" value="1"/>
</dbReference>
<dbReference type="InterPro" id="IPR000734">
    <property type="entry name" value="TAG_lipase"/>
</dbReference>
<feature type="domain" description="THAP-type" evidence="10">
    <location>
        <begin position="380"/>
        <end position="473"/>
    </location>
</feature>
<evidence type="ECO:0000256" key="5">
    <source>
        <dbReference type="ARBA" id="ARBA00022771"/>
    </source>
</evidence>